<dbReference type="PROSITE" id="PS00626">
    <property type="entry name" value="RCC1_2"/>
    <property type="match status" value="3"/>
</dbReference>
<feature type="repeat" description="RCC1" evidence="5">
    <location>
        <begin position="215"/>
        <end position="265"/>
    </location>
</feature>
<dbReference type="OrthoDB" id="10253607at2759"/>
<evidence type="ECO:0000256" key="2">
    <source>
        <dbReference type="ARBA" id="ARBA00022723"/>
    </source>
</evidence>
<dbReference type="Gene3D" id="2.130.10.30">
    <property type="entry name" value="Regulator of chromosome condensation 1/beta-lactamase-inhibitor protein II"/>
    <property type="match status" value="1"/>
</dbReference>
<keyword evidence="9" id="KW-1185">Reference proteome</keyword>
<sequence length="752" mass="80293">MGLPDIDNIPDTGAVFTIGRSRFADNFASHFFIRQDPVVSIVCGDEHSAVICQSGRLFVFGSNDWGQLGLGHKNHVSKPSCVKILKPEKVTNVACGRAHTLICTGGQKIFACGSDQEGQLGRGGLAAGDSSTTPVLIYDCGSAGPSISQVAAGSHHSMALLSDGGVIAWGSNLEGQLGLAGTSGLVNKPTKVPIPEIIKAISTGYYHTAFLTESGLIYVCGEAESGKLGIVVNFSTQAAPKQLQLPGPAAKIVCGGHHSLVLTETGELYCFGSNVSGQLGMGVDVTEVQTPKLLPRGVSEGEVITEIAAGESHTALVTESGKLFMCGDGRHGKLGLEENENNVHEITYGAKYEELMITDVSCGGCHTILIGKRREEVEEEPASVEPEHVARKNSLPPLKIAALGRIAGDILPDKNDLDNAIKSVENSITETKDKVKDTLTNAKTELQSNVESVVKNVTDTVKKDVEVVKKTAEGMMGSVTDAMNNIKKPEFPKKLADYIEEENKTEELLNELANETDETTNNNQTNKDDSGRVDNAEQSVERMQSATASLRSTISARSNRSTDRQIKSPVSSALAMEKPASPMDEHQIPPPKPPRQKSGLSDEAVKEGKSASLSNKSAKSAGNVSMNGTGDSKSPFQENNQIHELEETIKKSDTRRSSKTARSINGEEQPVSDSDRQTEEKENNIHEEELEKEQEKGETATAQDDADVIEPPPQKTGKIAKLFKGKKQELQNGVNGGSASNSKVKSKTCTVL</sequence>
<evidence type="ECO:0000256" key="3">
    <source>
        <dbReference type="ARBA" id="ARBA00022737"/>
    </source>
</evidence>
<feature type="compositionally biased region" description="Polar residues" evidence="7">
    <location>
        <begin position="536"/>
        <end position="559"/>
    </location>
</feature>
<dbReference type="GO" id="GO:0020037">
    <property type="term" value="F:heme binding"/>
    <property type="evidence" value="ECO:0007669"/>
    <property type="project" value="InterPro"/>
</dbReference>
<evidence type="ECO:0000313" key="10">
    <source>
        <dbReference type="RefSeq" id="XP_015514035.2"/>
    </source>
</evidence>
<dbReference type="InterPro" id="IPR009056">
    <property type="entry name" value="Cyt_c-like_dom"/>
</dbReference>
<evidence type="ECO:0000256" key="7">
    <source>
        <dbReference type="SAM" id="MobiDB-lite"/>
    </source>
</evidence>
<organism evidence="10">
    <name type="scientific">Neodiprion lecontei</name>
    <name type="common">Redheaded pine sawfly</name>
    <dbReference type="NCBI Taxonomy" id="441921"/>
    <lineage>
        <taxon>Eukaryota</taxon>
        <taxon>Metazoa</taxon>
        <taxon>Ecdysozoa</taxon>
        <taxon>Arthropoda</taxon>
        <taxon>Hexapoda</taxon>
        <taxon>Insecta</taxon>
        <taxon>Pterygota</taxon>
        <taxon>Neoptera</taxon>
        <taxon>Endopterygota</taxon>
        <taxon>Hymenoptera</taxon>
        <taxon>Tenthredinoidea</taxon>
        <taxon>Diprionidae</taxon>
        <taxon>Diprioninae</taxon>
        <taxon>Neodiprion</taxon>
    </lineage>
</organism>
<dbReference type="GeneID" id="107220110"/>
<dbReference type="GO" id="GO:0009055">
    <property type="term" value="F:electron transfer activity"/>
    <property type="evidence" value="ECO:0007669"/>
    <property type="project" value="InterPro"/>
</dbReference>
<dbReference type="PRINTS" id="PR00633">
    <property type="entry name" value="RCCNDNSATION"/>
</dbReference>
<dbReference type="InterPro" id="IPR058923">
    <property type="entry name" value="RCC1-like_dom"/>
</dbReference>
<evidence type="ECO:0000259" key="8">
    <source>
        <dbReference type="PROSITE" id="PS51007"/>
    </source>
</evidence>
<dbReference type="SUPFAM" id="SSF50985">
    <property type="entry name" value="RCC1/BLIP-II"/>
    <property type="match status" value="1"/>
</dbReference>
<reference evidence="10" key="1">
    <citation type="submission" date="2025-08" db="UniProtKB">
        <authorList>
            <consortium name="RefSeq"/>
        </authorList>
    </citation>
    <scope>IDENTIFICATION</scope>
    <source>
        <tissue evidence="10">Thorax and Abdomen</tissue>
    </source>
</reference>
<keyword evidence="3" id="KW-0677">Repeat</keyword>
<feature type="compositionally biased region" description="Basic and acidic residues" evidence="7">
    <location>
        <begin position="641"/>
        <end position="656"/>
    </location>
</feature>
<dbReference type="Proteomes" id="UP000829291">
    <property type="component" value="Chromosome 1"/>
</dbReference>
<evidence type="ECO:0000256" key="1">
    <source>
        <dbReference type="ARBA" id="ARBA00022658"/>
    </source>
</evidence>
<feature type="repeat" description="RCC1" evidence="5">
    <location>
        <begin position="164"/>
        <end position="214"/>
    </location>
</feature>
<dbReference type="PANTHER" id="PTHR45982:SF10">
    <property type="entry name" value="RETINITIS PIGMENTOSA GTPASE REGULATOR"/>
    <property type="match status" value="1"/>
</dbReference>
<dbReference type="Pfam" id="PF13540">
    <property type="entry name" value="RCC1_2"/>
    <property type="match status" value="1"/>
</dbReference>
<accession>A0A6J0BGV5</accession>
<evidence type="ECO:0000256" key="6">
    <source>
        <dbReference type="PROSITE-ProRule" id="PRU00433"/>
    </source>
</evidence>
<evidence type="ECO:0000313" key="9">
    <source>
        <dbReference type="Proteomes" id="UP000829291"/>
    </source>
</evidence>
<keyword evidence="6" id="KW-0349">Heme</keyword>
<feature type="domain" description="Cytochrome c" evidence="8">
    <location>
        <begin position="327"/>
        <end position="503"/>
    </location>
</feature>
<dbReference type="InterPro" id="IPR051553">
    <property type="entry name" value="Ran_GTPase-activating"/>
</dbReference>
<protein>
    <submittedName>
        <fullName evidence="10">X-linked retinitis pigmentosa GTPase regulator isoform X2</fullName>
    </submittedName>
</protein>
<feature type="compositionally biased region" description="Polar residues" evidence="7">
    <location>
        <begin position="730"/>
        <end position="752"/>
    </location>
</feature>
<dbReference type="PROSITE" id="PS50012">
    <property type="entry name" value="RCC1_3"/>
    <property type="match status" value="6"/>
</dbReference>
<dbReference type="PROSITE" id="PS51007">
    <property type="entry name" value="CYTC"/>
    <property type="match status" value="1"/>
</dbReference>
<name>A0A6J0BGV5_NEOLC</name>
<feature type="region of interest" description="Disordered" evidence="7">
    <location>
        <begin position="513"/>
        <end position="752"/>
    </location>
</feature>
<proteinExistence type="predicted"/>
<feature type="compositionally biased region" description="Low complexity" evidence="7">
    <location>
        <begin position="610"/>
        <end position="621"/>
    </location>
</feature>
<keyword evidence="2 6" id="KW-0479">Metal-binding</keyword>
<dbReference type="GO" id="GO:0046872">
    <property type="term" value="F:metal ion binding"/>
    <property type="evidence" value="ECO:0007669"/>
    <property type="project" value="UniProtKB-KW"/>
</dbReference>
<dbReference type="AlphaFoldDB" id="A0A6J0BGV5"/>
<dbReference type="Pfam" id="PF25390">
    <property type="entry name" value="WD40_RLD"/>
    <property type="match status" value="1"/>
</dbReference>
<dbReference type="KEGG" id="nlo:107220110"/>
<dbReference type="InterPro" id="IPR009091">
    <property type="entry name" value="RCC1/BLIP-II"/>
</dbReference>
<feature type="repeat" description="RCC1" evidence="5">
    <location>
        <begin position="55"/>
        <end position="106"/>
    </location>
</feature>
<keyword evidence="1" id="KW-0344">Guanine-nucleotide releasing factor</keyword>
<feature type="repeat" description="RCC1" evidence="5">
    <location>
        <begin position="107"/>
        <end position="163"/>
    </location>
</feature>
<dbReference type="PANTHER" id="PTHR45982">
    <property type="entry name" value="REGULATOR OF CHROMOSOME CONDENSATION"/>
    <property type="match status" value="1"/>
</dbReference>
<feature type="compositionally biased region" description="Basic and acidic residues" evidence="7">
    <location>
        <begin position="673"/>
        <end position="698"/>
    </location>
</feature>
<keyword evidence="4 6" id="KW-0408">Iron</keyword>
<evidence type="ECO:0000256" key="4">
    <source>
        <dbReference type="ARBA" id="ARBA00023004"/>
    </source>
</evidence>
<gene>
    <name evidence="10" type="primary">LOC107220110</name>
</gene>
<feature type="repeat" description="RCC1" evidence="5">
    <location>
        <begin position="266"/>
        <end position="320"/>
    </location>
</feature>
<dbReference type="InParanoid" id="A0A6J0BGV5"/>
<dbReference type="InterPro" id="IPR000408">
    <property type="entry name" value="Reg_chr_condens"/>
</dbReference>
<feature type="compositionally biased region" description="Basic and acidic residues" evidence="7">
    <location>
        <begin position="526"/>
        <end position="535"/>
    </location>
</feature>
<evidence type="ECO:0000256" key="5">
    <source>
        <dbReference type="PROSITE-ProRule" id="PRU00235"/>
    </source>
</evidence>
<dbReference type="RefSeq" id="XP_015514035.2">
    <property type="nucleotide sequence ID" value="XM_015658549.2"/>
</dbReference>
<feature type="repeat" description="RCC1" evidence="5">
    <location>
        <begin position="321"/>
        <end position="373"/>
    </location>
</feature>
<feature type="compositionally biased region" description="Polar residues" evidence="7">
    <location>
        <begin position="622"/>
        <end position="640"/>
    </location>
</feature>